<accession>A0AAV9XS13</accession>
<keyword evidence="2" id="KW-1133">Transmembrane helix</keyword>
<keyword evidence="5" id="KW-1185">Reference proteome</keyword>
<feature type="compositionally biased region" description="Acidic residues" evidence="1">
    <location>
        <begin position="342"/>
        <end position="351"/>
    </location>
</feature>
<feature type="region of interest" description="Disordered" evidence="1">
    <location>
        <begin position="480"/>
        <end position="521"/>
    </location>
</feature>
<evidence type="ECO:0000313" key="5">
    <source>
        <dbReference type="Proteomes" id="UP001365542"/>
    </source>
</evidence>
<proteinExistence type="predicted"/>
<evidence type="ECO:0000256" key="3">
    <source>
        <dbReference type="SAM" id="SignalP"/>
    </source>
</evidence>
<keyword evidence="2" id="KW-0472">Membrane</keyword>
<feature type="compositionally biased region" description="Basic and acidic residues" evidence="1">
    <location>
        <begin position="256"/>
        <end position="271"/>
    </location>
</feature>
<feature type="signal peptide" evidence="3">
    <location>
        <begin position="1"/>
        <end position="25"/>
    </location>
</feature>
<evidence type="ECO:0000256" key="2">
    <source>
        <dbReference type="SAM" id="Phobius"/>
    </source>
</evidence>
<name>A0AAV9XS13_9PEZI</name>
<dbReference type="EMBL" id="JAVHJO010000001">
    <property type="protein sequence ID" value="KAK6544620.1"/>
    <property type="molecule type" value="Genomic_DNA"/>
</dbReference>
<feature type="compositionally biased region" description="Polar residues" evidence="1">
    <location>
        <begin position="325"/>
        <end position="337"/>
    </location>
</feature>
<keyword evidence="3" id="KW-0732">Signal</keyword>
<evidence type="ECO:0000313" key="4">
    <source>
        <dbReference type="EMBL" id="KAK6544620.1"/>
    </source>
</evidence>
<dbReference type="AlphaFoldDB" id="A0AAV9XS13"/>
<feature type="compositionally biased region" description="Pro residues" evidence="1">
    <location>
        <begin position="238"/>
        <end position="248"/>
    </location>
</feature>
<feature type="compositionally biased region" description="Polar residues" evidence="1">
    <location>
        <begin position="144"/>
        <end position="162"/>
    </location>
</feature>
<dbReference type="Proteomes" id="UP001365542">
    <property type="component" value="Unassembled WGS sequence"/>
</dbReference>
<reference evidence="4 5" key="1">
    <citation type="submission" date="2019-10" db="EMBL/GenBank/DDBJ databases">
        <authorList>
            <person name="Palmer J.M."/>
        </authorList>
    </citation>
    <scope>NUCLEOTIDE SEQUENCE [LARGE SCALE GENOMIC DNA]</scope>
    <source>
        <strain evidence="4 5">TWF694</strain>
    </source>
</reference>
<feature type="region of interest" description="Disordered" evidence="1">
    <location>
        <begin position="215"/>
        <end position="372"/>
    </location>
</feature>
<feature type="compositionally biased region" description="Basic and acidic residues" evidence="1">
    <location>
        <begin position="352"/>
        <end position="362"/>
    </location>
</feature>
<keyword evidence="2" id="KW-0812">Transmembrane</keyword>
<comment type="caution">
    <text evidence="4">The sequence shown here is derived from an EMBL/GenBank/DDBJ whole genome shotgun (WGS) entry which is preliminary data.</text>
</comment>
<gene>
    <name evidence="4" type="ORF">TWF694_001309</name>
</gene>
<feature type="region of interest" description="Disordered" evidence="1">
    <location>
        <begin position="143"/>
        <end position="176"/>
    </location>
</feature>
<feature type="chain" id="PRO_5043541614" evidence="3">
    <location>
        <begin position="26"/>
        <end position="552"/>
    </location>
</feature>
<feature type="transmembrane region" description="Helical" evidence="2">
    <location>
        <begin position="72"/>
        <end position="95"/>
    </location>
</feature>
<protein>
    <submittedName>
        <fullName evidence="4">Uncharacterized protein</fullName>
    </submittedName>
</protein>
<organism evidence="4 5">
    <name type="scientific">Orbilia ellipsospora</name>
    <dbReference type="NCBI Taxonomy" id="2528407"/>
    <lineage>
        <taxon>Eukaryota</taxon>
        <taxon>Fungi</taxon>
        <taxon>Dikarya</taxon>
        <taxon>Ascomycota</taxon>
        <taxon>Pezizomycotina</taxon>
        <taxon>Orbiliomycetes</taxon>
        <taxon>Orbiliales</taxon>
        <taxon>Orbiliaceae</taxon>
        <taxon>Orbilia</taxon>
    </lineage>
</organism>
<sequence length="552" mass="60464">MTRRVHRVPLGPFLVLFLVPLFSSAQSTLRTIKSTTPTPSATLTITVSPTTSNTASPSATAAKAAAPMLATFSWFGIGVGCTVLVIFTLTAFFSWRQKSNEAQQPPMTNAKKEILEYFQNRQDLEMNGGQNGVGGVPNVPGSMPDSNGSSVNLISNPANGNKSNHERNGSKSSLSKFNFNPFTKSKAEEDGNHILNIEVTSNPNLRPVDRQNVMPDYLMPKNLDPQAAKAPPSSFRQIPPPAPVPPMPRFNTGGRVIHEDPAGVHTSDRNPARNFSPGPAQNRRPPPAQFNAPKPFTMQGPLSSPPPMPQASMLKPKEIPRHLRPTSSTTIASNSTRHSGEYETEDEDEYDDNRSYRSRDSQDSIDSYYLNPDRGVSGYSEASDWSYGPSHSSHNVISGHVYDYSPAPLNHSKKAAPVVNEHNQDMTSQHLYPPRTTSRKIQQQFQSIDHSSRMTPPPPPKDWEVVPVQMEGFPSFVATVKPSPSPGPGNVSRTGTPVARTGTPRSILKNGGNSNGLPMNPRPAKAVEWYHRDPQDIDVERDGNLNLRTRYV</sequence>
<evidence type="ECO:0000256" key="1">
    <source>
        <dbReference type="SAM" id="MobiDB-lite"/>
    </source>
</evidence>